<proteinExistence type="predicted"/>
<accession>A0AA40F7B7</accession>
<name>A0AA40F7B7_9PEZI</name>
<organism evidence="1 2">
    <name type="scientific">Schizothecium vesticola</name>
    <dbReference type="NCBI Taxonomy" id="314040"/>
    <lineage>
        <taxon>Eukaryota</taxon>
        <taxon>Fungi</taxon>
        <taxon>Dikarya</taxon>
        <taxon>Ascomycota</taxon>
        <taxon>Pezizomycotina</taxon>
        <taxon>Sordariomycetes</taxon>
        <taxon>Sordariomycetidae</taxon>
        <taxon>Sordariales</taxon>
        <taxon>Schizotheciaceae</taxon>
        <taxon>Schizothecium</taxon>
    </lineage>
</organism>
<evidence type="ECO:0000313" key="2">
    <source>
        <dbReference type="Proteomes" id="UP001172155"/>
    </source>
</evidence>
<dbReference type="AlphaFoldDB" id="A0AA40F7B7"/>
<protein>
    <submittedName>
        <fullName evidence="1">Uncharacterized protein</fullName>
    </submittedName>
</protein>
<comment type="caution">
    <text evidence="1">The sequence shown here is derived from an EMBL/GenBank/DDBJ whole genome shotgun (WGS) entry which is preliminary data.</text>
</comment>
<dbReference type="Proteomes" id="UP001172155">
    <property type="component" value="Unassembled WGS sequence"/>
</dbReference>
<evidence type="ECO:0000313" key="1">
    <source>
        <dbReference type="EMBL" id="KAK0752577.1"/>
    </source>
</evidence>
<reference evidence="1" key="1">
    <citation type="submission" date="2023-06" db="EMBL/GenBank/DDBJ databases">
        <title>Genome-scale phylogeny and comparative genomics of the fungal order Sordariales.</title>
        <authorList>
            <consortium name="Lawrence Berkeley National Laboratory"/>
            <person name="Hensen N."/>
            <person name="Bonometti L."/>
            <person name="Westerberg I."/>
            <person name="Brannstrom I.O."/>
            <person name="Guillou S."/>
            <person name="Cros-Aarteil S."/>
            <person name="Calhoun S."/>
            <person name="Haridas S."/>
            <person name="Kuo A."/>
            <person name="Mondo S."/>
            <person name="Pangilinan J."/>
            <person name="Riley R."/>
            <person name="LaButti K."/>
            <person name="Andreopoulos B."/>
            <person name="Lipzen A."/>
            <person name="Chen C."/>
            <person name="Yanf M."/>
            <person name="Daum C."/>
            <person name="Ng V."/>
            <person name="Clum A."/>
            <person name="Steindorff A."/>
            <person name="Ohm R."/>
            <person name="Martin F."/>
            <person name="Silar P."/>
            <person name="Natvig D."/>
            <person name="Lalanne C."/>
            <person name="Gautier V."/>
            <person name="Ament-velasquez S.L."/>
            <person name="Kruys A."/>
            <person name="Hutchinson M.I."/>
            <person name="Powell A.J."/>
            <person name="Barry K."/>
            <person name="Miller A.N."/>
            <person name="Grigoriev I.V."/>
            <person name="Debuchy R."/>
            <person name="Gladieux P."/>
            <person name="Thoren M.H."/>
            <person name="Johannesson H."/>
        </authorList>
    </citation>
    <scope>NUCLEOTIDE SEQUENCE</scope>
    <source>
        <strain evidence="1">SMH3187-1</strain>
    </source>
</reference>
<keyword evidence="2" id="KW-1185">Reference proteome</keyword>
<sequence length="229" mass="24199">MKLFSKTSPAISFPIDTANPLKPTRAFLIESGSAFTLTTTLKDITPFVSDQLSTLSLGNDGPGIDSSAALTQLLSKAHTASSSTTTPPSLTLTRPSRISLSWSAVDSSGTPVAELAGRLWSLGRQTVKFPAGSVHSSHDIPVYPAGTAARADVFVKDSVLYIWAVEDGMTLCRLWRAVDGSKTEVARFVGANKRAKNGLLLVGEDESVDGVVVGMTCVAVLNRLDSFRA</sequence>
<dbReference type="EMBL" id="JAUKUD010000002">
    <property type="protein sequence ID" value="KAK0752577.1"/>
    <property type="molecule type" value="Genomic_DNA"/>
</dbReference>
<gene>
    <name evidence="1" type="ORF">B0T18DRAFT_93461</name>
</gene>